<evidence type="ECO:0000256" key="3">
    <source>
        <dbReference type="PIRSR" id="PIRSR613078-1"/>
    </source>
</evidence>
<dbReference type="InterPro" id="IPR013078">
    <property type="entry name" value="His_Pase_superF_clade-1"/>
</dbReference>
<feature type="active site" description="Proton donor/acceptor" evidence="3">
    <location>
        <position position="85"/>
    </location>
</feature>
<dbReference type="OrthoDB" id="9782128at2"/>
<feature type="binding site" evidence="4">
    <location>
        <position position="61"/>
    </location>
    <ligand>
        <name>substrate</name>
    </ligand>
</feature>
<dbReference type="PANTHER" id="PTHR48100">
    <property type="entry name" value="BROAD-SPECIFICITY PHOSPHATASE YOR283W-RELATED"/>
    <property type="match status" value="1"/>
</dbReference>
<evidence type="ECO:0000313" key="6">
    <source>
        <dbReference type="Proteomes" id="UP000234653"/>
    </source>
</evidence>
<keyword evidence="6" id="KW-1185">Reference proteome</keyword>
<evidence type="ECO:0000256" key="1">
    <source>
        <dbReference type="ARBA" id="ARBA00023152"/>
    </source>
</evidence>
<gene>
    <name evidence="5" type="ORF">LA20249_03940</name>
</gene>
<dbReference type="SMART" id="SM00855">
    <property type="entry name" value="PGAM"/>
    <property type="match status" value="1"/>
</dbReference>
<accession>A0A2K9HI69</accession>
<dbReference type="AlphaFoldDB" id="A0A2K9HI69"/>
<dbReference type="GO" id="GO:0005737">
    <property type="term" value="C:cytoplasm"/>
    <property type="evidence" value="ECO:0007669"/>
    <property type="project" value="TreeGrafter"/>
</dbReference>
<dbReference type="STRING" id="1423720.FC67_GL002120"/>
<dbReference type="Proteomes" id="UP000234653">
    <property type="component" value="Chromosome"/>
</dbReference>
<dbReference type="InterPro" id="IPR050275">
    <property type="entry name" value="PGM_Phosphatase"/>
</dbReference>
<dbReference type="EMBL" id="CP018867">
    <property type="protein sequence ID" value="AUI71397.1"/>
    <property type="molecule type" value="Genomic_DNA"/>
</dbReference>
<protein>
    <submittedName>
        <fullName evidence="5">Fructose-2,6-bisphosphatase</fullName>
    </submittedName>
</protein>
<dbReference type="GO" id="GO:0016791">
    <property type="term" value="F:phosphatase activity"/>
    <property type="evidence" value="ECO:0007669"/>
    <property type="project" value="TreeGrafter"/>
</dbReference>
<dbReference type="CDD" id="cd07067">
    <property type="entry name" value="HP_PGM_like"/>
    <property type="match status" value="1"/>
</dbReference>
<evidence type="ECO:0000256" key="2">
    <source>
        <dbReference type="ARBA" id="ARBA00023235"/>
    </source>
</evidence>
<feature type="binding site" evidence="4">
    <location>
        <begin position="85"/>
        <end position="88"/>
    </location>
    <ligand>
        <name>substrate</name>
    </ligand>
</feature>
<dbReference type="InterPro" id="IPR029033">
    <property type="entry name" value="His_PPase_superfam"/>
</dbReference>
<dbReference type="Pfam" id="PF00300">
    <property type="entry name" value="His_Phos_1"/>
    <property type="match status" value="1"/>
</dbReference>
<reference evidence="5 6" key="1">
    <citation type="submission" date="2016-12" db="EMBL/GenBank/DDBJ databases">
        <title>The whole genome sequencing and assembly of Lactobacillus alimentarius DSM 20249T strain.</title>
        <authorList>
            <person name="Lee Y.-J."/>
            <person name="Yi H."/>
            <person name="Bahn Y.-S."/>
            <person name="Kim J.F."/>
            <person name="Lee D.-W."/>
        </authorList>
    </citation>
    <scope>NUCLEOTIDE SEQUENCE [LARGE SCALE GENOMIC DNA]</scope>
    <source>
        <strain evidence="5 6">DSM 20249</strain>
    </source>
</reference>
<sequence length="205" mass="23520">MTEFYLIRHGQTKANVLKMKQGNINTEITYLNEHGQEQAKTLKDKFDISFADRIICSPLKRAQQTADILNSSTNLPITYDNRLREISYGQWDGRKNADLRKAYPDAYNDYWNDAKPIYSNYATEGEKFTDVIKRVNSFLLDSVAKFPDEKIICVTHGFTIKAAALGILQPKDMMSIPEPRNTSVTKIIGLSPTEFYLEYYNQLAN</sequence>
<feature type="binding site" evidence="4">
    <location>
        <begin position="8"/>
        <end position="15"/>
    </location>
    <ligand>
        <name>substrate</name>
    </ligand>
</feature>
<dbReference type="RefSeq" id="WP_057740157.1">
    <property type="nucleotide sequence ID" value="NZ_AZDQ01000045.1"/>
</dbReference>
<dbReference type="PROSITE" id="PS00175">
    <property type="entry name" value="PG_MUTASE"/>
    <property type="match status" value="1"/>
</dbReference>
<dbReference type="InterPro" id="IPR001345">
    <property type="entry name" value="PG/BPGM_mutase_AS"/>
</dbReference>
<proteinExistence type="predicted"/>
<dbReference type="KEGG" id="lali:LA20249_03940"/>
<feature type="active site" description="Tele-phosphohistidine intermediate" evidence="3">
    <location>
        <position position="9"/>
    </location>
</feature>
<dbReference type="SUPFAM" id="SSF53254">
    <property type="entry name" value="Phosphoglycerate mutase-like"/>
    <property type="match status" value="1"/>
</dbReference>
<evidence type="ECO:0000256" key="4">
    <source>
        <dbReference type="PIRSR" id="PIRSR613078-2"/>
    </source>
</evidence>
<keyword evidence="2" id="KW-0413">Isomerase</keyword>
<evidence type="ECO:0000313" key="5">
    <source>
        <dbReference type="EMBL" id="AUI71397.1"/>
    </source>
</evidence>
<dbReference type="PANTHER" id="PTHR48100:SF1">
    <property type="entry name" value="HISTIDINE PHOSPHATASE FAMILY PROTEIN-RELATED"/>
    <property type="match status" value="1"/>
</dbReference>
<organism evidence="5 6">
    <name type="scientific">Companilactobacillus alimentarius DSM 20249</name>
    <dbReference type="NCBI Taxonomy" id="1423720"/>
    <lineage>
        <taxon>Bacteria</taxon>
        <taxon>Bacillati</taxon>
        <taxon>Bacillota</taxon>
        <taxon>Bacilli</taxon>
        <taxon>Lactobacillales</taxon>
        <taxon>Lactobacillaceae</taxon>
        <taxon>Companilactobacillus</taxon>
    </lineage>
</organism>
<name>A0A2K9HI69_9LACO</name>
<keyword evidence="1" id="KW-0324">Glycolysis</keyword>
<dbReference type="Gene3D" id="3.40.50.1240">
    <property type="entry name" value="Phosphoglycerate mutase-like"/>
    <property type="match status" value="1"/>
</dbReference>